<protein>
    <submittedName>
        <fullName evidence="2">Uncharacterized protein</fullName>
    </submittedName>
</protein>
<dbReference type="EMBL" id="BKCJ010431578">
    <property type="protein sequence ID" value="GFA48125.1"/>
    <property type="molecule type" value="Genomic_DNA"/>
</dbReference>
<gene>
    <name evidence="2" type="ORF">Tci_620097</name>
</gene>
<reference evidence="2" key="1">
    <citation type="journal article" date="2019" name="Sci. Rep.">
        <title>Draft genome of Tanacetum cinerariifolium, the natural source of mosquito coil.</title>
        <authorList>
            <person name="Yamashiro T."/>
            <person name="Shiraishi A."/>
            <person name="Satake H."/>
            <person name="Nakayama K."/>
        </authorList>
    </citation>
    <scope>NUCLEOTIDE SEQUENCE</scope>
</reference>
<evidence type="ECO:0000256" key="1">
    <source>
        <dbReference type="SAM" id="Coils"/>
    </source>
</evidence>
<keyword evidence="1" id="KW-0175">Coiled coil</keyword>
<sequence>MAYTTSNSGSDSKVKTCFKECLKSFEAFQKQYDQQYEAFKKSHLQIIAYQVRLESVEARLVVYKQNESVFEENIKLLNIEVQLRDTALVTLRQKLEKAEQERDDLKPKLEKFQTSSKNLTELLACQTNEKHGLGYFSSESDCDSCPPSSLYDRLQPSGGYHVVPPPYTGNYMPPRACHLQD</sequence>
<comment type="caution">
    <text evidence="2">The sequence shown here is derived from an EMBL/GenBank/DDBJ whole genome shotgun (WGS) entry which is preliminary data.</text>
</comment>
<proteinExistence type="predicted"/>
<dbReference type="AlphaFoldDB" id="A0A699JR08"/>
<evidence type="ECO:0000313" key="2">
    <source>
        <dbReference type="EMBL" id="GFA48125.1"/>
    </source>
</evidence>
<feature type="coiled-coil region" evidence="1">
    <location>
        <begin position="88"/>
        <end position="115"/>
    </location>
</feature>
<organism evidence="2">
    <name type="scientific">Tanacetum cinerariifolium</name>
    <name type="common">Dalmatian daisy</name>
    <name type="synonym">Chrysanthemum cinerariifolium</name>
    <dbReference type="NCBI Taxonomy" id="118510"/>
    <lineage>
        <taxon>Eukaryota</taxon>
        <taxon>Viridiplantae</taxon>
        <taxon>Streptophyta</taxon>
        <taxon>Embryophyta</taxon>
        <taxon>Tracheophyta</taxon>
        <taxon>Spermatophyta</taxon>
        <taxon>Magnoliopsida</taxon>
        <taxon>eudicotyledons</taxon>
        <taxon>Gunneridae</taxon>
        <taxon>Pentapetalae</taxon>
        <taxon>asterids</taxon>
        <taxon>campanulids</taxon>
        <taxon>Asterales</taxon>
        <taxon>Asteraceae</taxon>
        <taxon>Asteroideae</taxon>
        <taxon>Anthemideae</taxon>
        <taxon>Anthemidinae</taxon>
        <taxon>Tanacetum</taxon>
    </lineage>
</organism>
<name>A0A699JR08_TANCI</name>
<accession>A0A699JR08</accession>